<name>A0A1B0A5R3_GLOPL</name>
<feature type="region of interest" description="Disordered" evidence="1">
    <location>
        <begin position="66"/>
        <end position="86"/>
    </location>
</feature>
<dbReference type="AlphaFoldDB" id="A0A1B0A5R3"/>
<dbReference type="VEuPathDB" id="VectorBase:GPAI035278"/>
<keyword evidence="3" id="KW-1185">Reference proteome</keyword>
<organism evidence="2 3">
    <name type="scientific">Glossina pallidipes</name>
    <name type="common">Tsetse fly</name>
    <dbReference type="NCBI Taxonomy" id="7398"/>
    <lineage>
        <taxon>Eukaryota</taxon>
        <taxon>Metazoa</taxon>
        <taxon>Ecdysozoa</taxon>
        <taxon>Arthropoda</taxon>
        <taxon>Hexapoda</taxon>
        <taxon>Insecta</taxon>
        <taxon>Pterygota</taxon>
        <taxon>Neoptera</taxon>
        <taxon>Endopterygota</taxon>
        <taxon>Diptera</taxon>
        <taxon>Brachycera</taxon>
        <taxon>Muscomorpha</taxon>
        <taxon>Hippoboscoidea</taxon>
        <taxon>Glossinidae</taxon>
        <taxon>Glossina</taxon>
    </lineage>
</organism>
<sequence>MWVCKLVPSCLRVAMDFAETTAQILMGFRNKPRDSKTQVAVSVGLRWLSRLCEFIPIRSIRKEAETTNGTSNKDVNRSLDDGGEEPQATSRYDLWSACVFMSDSLAGFNAIEEIPFFNSAENISKSLMQHLSADSLEARSKILHHIKKTTPTYPVEKI</sequence>
<evidence type="ECO:0000313" key="3">
    <source>
        <dbReference type="Proteomes" id="UP000092445"/>
    </source>
</evidence>
<dbReference type="EnsemblMetazoa" id="GPAI035278-RA">
    <property type="protein sequence ID" value="GPAI035278-PA"/>
    <property type="gene ID" value="GPAI035278"/>
</dbReference>
<protein>
    <submittedName>
        <fullName evidence="2">Uncharacterized protein</fullName>
    </submittedName>
</protein>
<proteinExistence type="predicted"/>
<dbReference type="Proteomes" id="UP000092445">
    <property type="component" value="Unassembled WGS sequence"/>
</dbReference>
<evidence type="ECO:0000256" key="1">
    <source>
        <dbReference type="SAM" id="MobiDB-lite"/>
    </source>
</evidence>
<evidence type="ECO:0000313" key="2">
    <source>
        <dbReference type="EnsemblMetazoa" id="GPAI035278-PA"/>
    </source>
</evidence>
<reference evidence="2" key="2">
    <citation type="submission" date="2020-05" db="UniProtKB">
        <authorList>
            <consortium name="EnsemblMetazoa"/>
        </authorList>
    </citation>
    <scope>IDENTIFICATION</scope>
    <source>
        <strain evidence="2">IAEA</strain>
    </source>
</reference>
<reference evidence="3" key="1">
    <citation type="submission" date="2014-03" db="EMBL/GenBank/DDBJ databases">
        <authorList>
            <person name="Aksoy S."/>
            <person name="Warren W."/>
            <person name="Wilson R.K."/>
        </authorList>
    </citation>
    <scope>NUCLEOTIDE SEQUENCE [LARGE SCALE GENOMIC DNA]</scope>
    <source>
        <strain evidence="3">IAEA</strain>
    </source>
</reference>
<accession>A0A1B0A5R3</accession>